<dbReference type="PATRIC" id="fig|1307839.3.peg.3108"/>
<keyword evidence="4 8" id="KW-0378">Hydrolase</keyword>
<evidence type="ECO:0000313" key="8">
    <source>
        <dbReference type="EMBL" id="ALO16581.1"/>
    </source>
</evidence>
<comment type="similarity">
    <text evidence="1">Belongs to the peptidase S9C family.</text>
</comment>
<evidence type="ECO:0000256" key="2">
    <source>
        <dbReference type="ARBA" id="ARBA00022670"/>
    </source>
</evidence>
<feature type="signal peptide" evidence="6">
    <location>
        <begin position="1"/>
        <end position="22"/>
    </location>
</feature>
<evidence type="ECO:0000256" key="6">
    <source>
        <dbReference type="SAM" id="SignalP"/>
    </source>
</evidence>
<dbReference type="InterPro" id="IPR011042">
    <property type="entry name" value="6-blade_b-propeller_TolB-like"/>
</dbReference>
<keyword evidence="5" id="KW-0720">Serine protease</keyword>
<dbReference type="AlphaFoldDB" id="A0A0S2I316"/>
<dbReference type="SUPFAM" id="SSF82171">
    <property type="entry name" value="DPP6 N-terminal domain-like"/>
    <property type="match status" value="1"/>
</dbReference>
<feature type="chain" id="PRO_5006599519" evidence="6">
    <location>
        <begin position="23"/>
        <end position="701"/>
    </location>
</feature>
<evidence type="ECO:0000313" key="9">
    <source>
        <dbReference type="Proteomes" id="UP000064893"/>
    </source>
</evidence>
<evidence type="ECO:0000256" key="5">
    <source>
        <dbReference type="ARBA" id="ARBA00022825"/>
    </source>
</evidence>
<dbReference type="GO" id="GO:0006508">
    <property type="term" value="P:proteolysis"/>
    <property type="evidence" value="ECO:0007669"/>
    <property type="project" value="UniProtKB-KW"/>
</dbReference>
<sequence length="701" mass="80332" precursor="true">MRILISLMIALFAFSWSCNQDAGKTATENTPQPEFNIELTQAEKDGGVMTPEILWKFRRLSDPQLSPDGKKVIFGLTVYDAPTNESKTEIFMIPFNGGEAEKVMELGGSQFNQRWLDNEQFAFISTHEGTAQVYKASVSGADPKKVTNIEGGINSFEYSPDGSKILYTKDVKVVKDLEDKYPDLPKANAIAADDLMYRHWNHWNDDKFSHIFYASTGDGLIKKGKDIMKDEPWDSPLSPWFDNAQITWSPDGNTIAYTCKKLTGKEYAVSTNSDIYLYNLQTGETANITKENKGYDKYPVYSHDGRYIAYESMETPGYESDKNRLFVYDTETQTRQYLTKDFEENASGLTWSEDDTKIYFVSGIHATYQLYKMDVQSREVTQITDGHHNYQSFALNGNKMLGMKMKHSMASELFVVDEESGEETRLTHVNKHIYDHITMGKSEERWVETTDGKKMLVWVIYPPDFDDTKSYPALLYCQGGPQSAVSHFFSYRWNFQMMAANDYVIVAPNRRGLPTFGQEWNRQISGDYSGQNIDDYFSAIDALKKEPFIDEERLGAVGASYGGYSVFYLAGHHQGRFSAFISHCGMFNFESFYAATEETFFPNHDIGGAFWDKDNKVAQRSYENSPHKFVQNWDTPIMIITGGKDFRIPYTESLQAFNAAQLNDVPSRLLYFPEESHFVLKPQNSILWQHEFFGWLDKYLK</sequence>
<evidence type="ECO:0000259" key="7">
    <source>
        <dbReference type="Pfam" id="PF00326"/>
    </source>
</evidence>
<keyword evidence="9" id="KW-1185">Reference proteome</keyword>
<dbReference type="InterPro" id="IPR011659">
    <property type="entry name" value="WD40"/>
</dbReference>
<dbReference type="PANTHER" id="PTHR42776:SF13">
    <property type="entry name" value="DIPEPTIDYL-PEPTIDASE 5"/>
    <property type="match status" value="1"/>
</dbReference>
<dbReference type="Pfam" id="PF00326">
    <property type="entry name" value="Peptidase_S9"/>
    <property type="match status" value="1"/>
</dbReference>
<dbReference type="OrthoDB" id="9812921at2"/>
<keyword evidence="2" id="KW-0645">Protease</keyword>
<dbReference type="KEGG" id="blq:L21SP5_02961"/>
<dbReference type="Gene3D" id="3.40.50.1820">
    <property type="entry name" value="alpha/beta hydrolase"/>
    <property type="match status" value="1"/>
</dbReference>
<evidence type="ECO:0000256" key="4">
    <source>
        <dbReference type="ARBA" id="ARBA00022801"/>
    </source>
</evidence>
<dbReference type="Gene3D" id="2.120.10.30">
    <property type="entry name" value="TolB, C-terminal domain"/>
    <property type="match status" value="3"/>
</dbReference>
<dbReference type="SUPFAM" id="SSF53474">
    <property type="entry name" value="alpha/beta-Hydrolases"/>
    <property type="match status" value="1"/>
</dbReference>
<dbReference type="EC" id="3.4.14.12" evidence="8"/>
<dbReference type="Pfam" id="PF07676">
    <property type="entry name" value="PD40"/>
    <property type="match status" value="3"/>
</dbReference>
<dbReference type="InterPro" id="IPR029058">
    <property type="entry name" value="AB_hydrolase_fold"/>
</dbReference>
<dbReference type="Proteomes" id="UP000064893">
    <property type="component" value="Chromosome"/>
</dbReference>
<dbReference type="PANTHER" id="PTHR42776">
    <property type="entry name" value="SERINE PEPTIDASE S9 FAMILY MEMBER"/>
    <property type="match status" value="1"/>
</dbReference>
<evidence type="ECO:0000256" key="3">
    <source>
        <dbReference type="ARBA" id="ARBA00022729"/>
    </source>
</evidence>
<name>A0A0S2I316_9BACT</name>
<feature type="domain" description="Peptidase S9 prolyl oligopeptidase catalytic" evidence="7">
    <location>
        <begin position="490"/>
        <end position="701"/>
    </location>
</feature>
<proteinExistence type="inferred from homology"/>
<dbReference type="FunFam" id="3.40.50.1820:FF:000028">
    <property type="entry name" value="S9 family peptidase"/>
    <property type="match status" value="1"/>
</dbReference>
<dbReference type="InterPro" id="IPR001375">
    <property type="entry name" value="Peptidase_S9_cat"/>
</dbReference>
<dbReference type="STRING" id="1307839.L21SP5_02961"/>
<protein>
    <submittedName>
        <fullName evidence="8">Prolyl tripeptidyl peptidase</fullName>
        <ecNumber evidence="8">3.4.14.12</ecNumber>
    </submittedName>
</protein>
<dbReference type="RefSeq" id="WP_057953941.1">
    <property type="nucleotide sequence ID" value="NZ_CP013118.1"/>
</dbReference>
<reference evidence="8 9" key="1">
    <citation type="submission" date="2015-11" db="EMBL/GenBank/DDBJ databases">
        <title>Description and complete genome sequence of a novel strain predominating in hypersaline microbial mats and representing a new family of the Bacteriodetes phylum.</title>
        <authorList>
            <person name="Spring S."/>
            <person name="Bunk B."/>
            <person name="Sproer C."/>
            <person name="Klenk H.-P."/>
        </authorList>
    </citation>
    <scope>NUCLEOTIDE SEQUENCE [LARGE SCALE GENOMIC DNA]</scope>
    <source>
        <strain evidence="8 9">L21-Spi-D4</strain>
    </source>
</reference>
<dbReference type="GO" id="GO:0004252">
    <property type="term" value="F:serine-type endopeptidase activity"/>
    <property type="evidence" value="ECO:0007669"/>
    <property type="project" value="TreeGrafter"/>
</dbReference>
<evidence type="ECO:0000256" key="1">
    <source>
        <dbReference type="ARBA" id="ARBA00010040"/>
    </source>
</evidence>
<gene>
    <name evidence="8" type="primary">ptpA_3</name>
    <name evidence="8" type="ORF">L21SP5_02961</name>
</gene>
<accession>A0A0S2I316</accession>
<keyword evidence="3 6" id="KW-0732">Signal</keyword>
<organism evidence="8 9">
    <name type="scientific">Salinivirga cyanobacteriivorans</name>
    <dbReference type="NCBI Taxonomy" id="1307839"/>
    <lineage>
        <taxon>Bacteria</taxon>
        <taxon>Pseudomonadati</taxon>
        <taxon>Bacteroidota</taxon>
        <taxon>Bacteroidia</taxon>
        <taxon>Bacteroidales</taxon>
        <taxon>Salinivirgaceae</taxon>
        <taxon>Salinivirga</taxon>
    </lineage>
</organism>
<dbReference type="EMBL" id="CP013118">
    <property type="protein sequence ID" value="ALO16581.1"/>
    <property type="molecule type" value="Genomic_DNA"/>
</dbReference>